<dbReference type="Proteomes" id="UP000007289">
    <property type="component" value="Chromosome"/>
</dbReference>
<comment type="caution">
    <text evidence="2">The sequence shown here is derived from an EMBL/GenBank/DDBJ whole genome shotgun (WGS) entry which is preliminary data.</text>
</comment>
<feature type="transmembrane region" description="Helical" evidence="1">
    <location>
        <begin position="363"/>
        <end position="385"/>
    </location>
</feature>
<gene>
    <name evidence="2" type="ORF">PflQ2_3832</name>
</gene>
<protein>
    <submittedName>
        <fullName evidence="2">Membrane protein, putative</fullName>
    </submittedName>
</protein>
<keyword evidence="1" id="KW-0812">Transmembrane</keyword>
<organism evidence="2">
    <name type="scientific">Pseudomonas fluorescens (strain Q2-87)</name>
    <dbReference type="NCBI Taxonomy" id="1038922"/>
    <lineage>
        <taxon>Bacteria</taxon>
        <taxon>Pseudomonadati</taxon>
        <taxon>Pseudomonadota</taxon>
        <taxon>Gammaproteobacteria</taxon>
        <taxon>Pseudomonadales</taxon>
        <taxon>Pseudomonadaceae</taxon>
        <taxon>Pseudomonas</taxon>
    </lineage>
</organism>
<dbReference type="HOGENOM" id="CLU_529829_0_0_6"/>
<feature type="transmembrane region" description="Helical" evidence="1">
    <location>
        <begin position="280"/>
        <end position="299"/>
    </location>
</feature>
<feature type="transmembrane region" description="Helical" evidence="1">
    <location>
        <begin position="56"/>
        <end position="75"/>
    </location>
</feature>
<name>J2EL07_PSEFQ</name>
<feature type="transmembrane region" description="Helical" evidence="1">
    <location>
        <begin position="31"/>
        <end position="50"/>
    </location>
</feature>
<evidence type="ECO:0000313" key="2">
    <source>
        <dbReference type="EMBL" id="EJL04230.1"/>
    </source>
</evidence>
<reference evidence="2" key="1">
    <citation type="journal article" date="2012" name="PLoS Genet.">
        <title>Comparative Genomics of Plant-Associated Pseudomonas spp.: Insights into Diversity and Inheritance of Traits Involved in Multitrophic Interactions.</title>
        <authorList>
            <person name="Loper J.E."/>
            <person name="Hassan K.A."/>
            <person name="Mavrodi D.V."/>
            <person name="Davis E.W.II."/>
            <person name="Lim C.K."/>
            <person name="Shaffer B.T."/>
            <person name="Elbourne L.D."/>
            <person name="Stockwell V.O."/>
            <person name="Hartney S.L."/>
            <person name="Breakwell K."/>
            <person name="Henkels M.D."/>
            <person name="Tetu S.G."/>
            <person name="Rangel L.I."/>
            <person name="Kidarsa T.A."/>
            <person name="Wilson N.L."/>
            <person name="van de Mortel J.E."/>
            <person name="Song C."/>
            <person name="Blumhagen R."/>
            <person name="Radune D."/>
            <person name="Hostetler J.B."/>
            <person name="Brinkac L.M."/>
            <person name="Durkin A.S."/>
            <person name="Kluepfel D.A."/>
            <person name="Wechter W.P."/>
            <person name="Anderson A.J."/>
            <person name="Kim Y.C."/>
            <person name="Pierson L.S.III."/>
            <person name="Pierson E.A."/>
            <person name="Lindow S.E."/>
            <person name="Kobayashi D.Y."/>
            <person name="Raaijmakers J.M."/>
            <person name="Weller D.M."/>
            <person name="Thomashow L.S."/>
            <person name="Allen A.E."/>
            <person name="Paulsen I.T."/>
        </authorList>
    </citation>
    <scope>NUCLEOTIDE SEQUENCE [LARGE SCALE GENOMIC DNA]</scope>
    <source>
        <strain evidence="2">Q2-87</strain>
    </source>
</reference>
<feature type="transmembrane region" description="Helical" evidence="1">
    <location>
        <begin position="135"/>
        <end position="153"/>
    </location>
</feature>
<dbReference type="eggNOG" id="ENOG50332HK">
    <property type="taxonomic scope" value="Bacteria"/>
</dbReference>
<keyword evidence="1" id="KW-0472">Membrane</keyword>
<sequence length="514" mass="56291">MVTKFRIARLFLEEGNAVTLYPQCTATAGRAVVWIFYPAAMSLSAVYGHLGPLGLRVSGIVLALIWFGLLAYWCLRQAHDSGAGLQRFAGLVAVASLGVLPFLWVMSRPEHLLILAILVLCLSALFLKEGKSPRAQAAIGVGLAFLLSLFFYAHPKSLFYMPFALAAVWSATATYHKVVRYGLLLFVLALCVQVFLYFSALGACQDAPQIQQLLATNTLLPGMLFSAPFEFISAAYNNLISFPERMLPHLNFNATYQSGWLPPMTDSFGALPYLNLTIEYALYAFIVATHILSILVFLLQVLRRRITVPVVLALLLTGANVINAFFYNIQNFYAGVQFVPVSIIIAALLMHTRRAAKLNNASVLAAYSLLLILATASLVTLSVFVTPGLVGNAAFTQSSLPGQPLSIPVFGVQPHLESITKLGTSCNIPTQSAENVVVDHMTYFAYLRDKQPIHVLYVSEIGYGGDLSNGKLLPFLKGLNSPGLITRCEWVPYPFREAQEKDDKGYCCVNFGKL</sequence>
<dbReference type="PATRIC" id="fig|1038922.3.peg.1683"/>
<dbReference type="EMBL" id="AGBM01000001">
    <property type="protein sequence ID" value="EJL04230.1"/>
    <property type="molecule type" value="Genomic_DNA"/>
</dbReference>
<accession>J2EL07</accession>
<proteinExistence type="predicted"/>
<feature type="transmembrane region" description="Helical" evidence="1">
    <location>
        <begin position="332"/>
        <end position="351"/>
    </location>
</feature>
<feature type="transmembrane region" description="Helical" evidence="1">
    <location>
        <begin position="112"/>
        <end position="128"/>
    </location>
</feature>
<evidence type="ECO:0000256" key="1">
    <source>
        <dbReference type="SAM" id="Phobius"/>
    </source>
</evidence>
<feature type="transmembrane region" description="Helical" evidence="1">
    <location>
        <begin position="306"/>
        <end position="326"/>
    </location>
</feature>
<feature type="transmembrane region" description="Helical" evidence="1">
    <location>
        <begin position="183"/>
        <end position="203"/>
    </location>
</feature>
<feature type="transmembrane region" description="Helical" evidence="1">
    <location>
        <begin position="87"/>
        <end position="106"/>
    </location>
</feature>
<keyword evidence="1" id="KW-1133">Transmembrane helix</keyword>
<dbReference type="AlphaFoldDB" id="J2EL07"/>